<comment type="caution">
    <text evidence="4">The sequence shown here is derived from an EMBL/GenBank/DDBJ whole genome shotgun (WGS) entry which is preliminary data.</text>
</comment>
<comment type="subcellular location">
    <subcellularLocation>
        <location evidence="1">Bacterial microcompartment</location>
    </subcellularLocation>
</comment>
<name>A0ABV8VRA5_9BACI</name>
<dbReference type="Pfam" id="PF00936">
    <property type="entry name" value="BMC"/>
    <property type="match status" value="1"/>
</dbReference>
<dbReference type="Proteomes" id="UP001595880">
    <property type="component" value="Unassembled WGS sequence"/>
</dbReference>
<reference evidence="5" key="1">
    <citation type="journal article" date="2019" name="Int. J. Syst. Evol. Microbiol.">
        <title>The Global Catalogue of Microorganisms (GCM) 10K type strain sequencing project: providing services to taxonomists for standard genome sequencing and annotation.</title>
        <authorList>
            <consortium name="The Broad Institute Genomics Platform"/>
            <consortium name="The Broad Institute Genome Sequencing Center for Infectious Disease"/>
            <person name="Wu L."/>
            <person name="Ma J."/>
        </authorList>
    </citation>
    <scope>NUCLEOTIDE SEQUENCE [LARGE SCALE GENOMIC DNA]</scope>
    <source>
        <strain evidence="5">KACC 14058</strain>
    </source>
</reference>
<proteinExistence type="predicted"/>
<accession>A0ABV8VRA5</accession>
<dbReference type="SMART" id="SM00877">
    <property type="entry name" value="BMC"/>
    <property type="match status" value="1"/>
</dbReference>
<dbReference type="SUPFAM" id="SSF143414">
    <property type="entry name" value="CcmK-like"/>
    <property type="match status" value="1"/>
</dbReference>
<keyword evidence="5" id="KW-1185">Reference proteome</keyword>
<sequence>MELQNACLYERKLGDGMTNALGLLEVLGFSVALYVMDQACKQANITIQAMDCNNPINGDDATIPVVVQVKFTGSVSDVQVALDVAKESARMFLAEDEIVTRLISSQADGLEKLIHTGKVQAW</sequence>
<dbReference type="CDD" id="cd06169">
    <property type="entry name" value="BMC"/>
    <property type="match status" value="1"/>
</dbReference>
<evidence type="ECO:0000256" key="1">
    <source>
        <dbReference type="ARBA" id="ARBA00024322"/>
    </source>
</evidence>
<evidence type="ECO:0000259" key="3">
    <source>
        <dbReference type="SMART" id="SM00877"/>
    </source>
</evidence>
<dbReference type="InterPro" id="IPR037233">
    <property type="entry name" value="CcmK-like_sf"/>
</dbReference>
<feature type="domain" description="Bacterial microcompartment" evidence="3">
    <location>
        <begin position="19"/>
        <end position="102"/>
    </location>
</feature>
<gene>
    <name evidence="4" type="ORF">ACFOZ1_04130</name>
</gene>
<protein>
    <submittedName>
        <fullName evidence="4">BMC domain-containing protein</fullName>
    </submittedName>
</protein>
<evidence type="ECO:0000313" key="5">
    <source>
        <dbReference type="Proteomes" id="UP001595880"/>
    </source>
</evidence>
<evidence type="ECO:0000313" key="4">
    <source>
        <dbReference type="EMBL" id="MFC4386992.1"/>
    </source>
</evidence>
<evidence type="ECO:0000256" key="2">
    <source>
        <dbReference type="ARBA" id="ARBA00024446"/>
    </source>
</evidence>
<dbReference type="InterPro" id="IPR000249">
    <property type="entry name" value="BMC_dom"/>
</dbReference>
<dbReference type="EMBL" id="JBHSDV010000001">
    <property type="protein sequence ID" value="MFC4386992.1"/>
    <property type="molecule type" value="Genomic_DNA"/>
</dbReference>
<keyword evidence="2" id="KW-1283">Bacterial microcompartment</keyword>
<organism evidence="4 5">
    <name type="scientific">Gracilibacillus marinus</name>
    <dbReference type="NCBI Taxonomy" id="630535"/>
    <lineage>
        <taxon>Bacteria</taxon>
        <taxon>Bacillati</taxon>
        <taxon>Bacillota</taxon>
        <taxon>Bacilli</taxon>
        <taxon>Bacillales</taxon>
        <taxon>Bacillaceae</taxon>
        <taxon>Gracilibacillus</taxon>
    </lineage>
</organism>
<dbReference type="Gene3D" id="3.30.70.1710">
    <property type="match status" value="1"/>
</dbReference>